<dbReference type="InterPro" id="IPR056009">
    <property type="entry name" value="DUF7587"/>
</dbReference>
<dbReference type="EMBL" id="ONZQ02000008">
    <property type="protein sequence ID" value="SPO03491.1"/>
    <property type="molecule type" value="Genomic_DNA"/>
</dbReference>
<proteinExistence type="predicted"/>
<evidence type="ECO:0000313" key="4">
    <source>
        <dbReference type="Proteomes" id="UP001187682"/>
    </source>
</evidence>
<evidence type="ECO:0000256" key="1">
    <source>
        <dbReference type="SAM" id="MobiDB-lite"/>
    </source>
</evidence>
<sequence>MVLVEGSEKPVVEEKAVEEPVVDGLSAEEEEQPPPEPAKLPPAFYRVQHAGSHTLHDAAGFESRGHYHMHYKHYITSEKIHRHLDPLDRSSDSSPFISMFDNEDEAWRHASEQQRRSYRGIFIARIDTDGLRPSVLDIDLHDGLVRLPVWKNGPEACQKTVFVSTADARKYLKVDPALSRESEWFATDRIPRAMIGGTESLL</sequence>
<organism evidence="3 4">
    <name type="scientific">Cephalotrichum gorgonifer</name>
    <dbReference type="NCBI Taxonomy" id="2041049"/>
    <lineage>
        <taxon>Eukaryota</taxon>
        <taxon>Fungi</taxon>
        <taxon>Dikarya</taxon>
        <taxon>Ascomycota</taxon>
        <taxon>Pezizomycotina</taxon>
        <taxon>Sordariomycetes</taxon>
        <taxon>Hypocreomycetidae</taxon>
        <taxon>Microascales</taxon>
        <taxon>Microascaceae</taxon>
        <taxon>Cephalotrichum</taxon>
    </lineage>
</organism>
<reference evidence="3" key="1">
    <citation type="submission" date="2018-03" db="EMBL/GenBank/DDBJ databases">
        <authorList>
            <person name="Guldener U."/>
        </authorList>
    </citation>
    <scope>NUCLEOTIDE SEQUENCE</scope>
</reference>
<accession>A0AAE8MZA7</accession>
<dbReference type="Proteomes" id="UP001187682">
    <property type="component" value="Unassembled WGS sequence"/>
</dbReference>
<evidence type="ECO:0000313" key="3">
    <source>
        <dbReference type="EMBL" id="SPO03491.1"/>
    </source>
</evidence>
<dbReference type="AlphaFoldDB" id="A0AAE8MZA7"/>
<feature type="region of interest" description="Disordered" evidence="1">
    <location>
        <begin position="1"/>
        <end position="38"/>
    </location>
</feature>
<feature type="domain" description="DUF7587" evidence="2">
    <location>
        <begin position="40"/>
        <end position="198"/>
    </location>
</feature>
<keyword evidence="4" id="KW-1185">Reference proteome</keyword>
<dbReference type="Gene3D" id="3.90.210.10">
    <property type="entry name" value="Heat-Labile Enterotoxin, subunit A"/>
    <property type="match status" value="1"/>
</dbReference>
<evidence type="ECO:0000259" key="2">
    <source>
        <dbReference type="Pfam" id="PF24494"/>
    </source>
</evidence>
<dbReference type="Pfam" id="PF24494">
    <property type="entry name" value="DUF7587"/>
    <property type="match status" value="1"/>
</dbReference>
<dbReference type="SUPFAM" id="SSF56399">
    <property type="entry name" value="ADP-ribosylation"/>
    <property type="match status" value="1"/>
</dbReference>
<gene>
    <name evidence="3" type="ORF">DNG_06174</name>
</gene>
<feature type="compositionally biased region" description="Basic and acidic residues" evidence="1">
    <location>
        <begin position="1"/>
        <end position="18"/>
    </location>
</feature>
<name>A0AAE8MZA7_9PEZI</name>
<protein>
    <recommendedName>
        <fullName evidence="2">DUF7587 domain-containing protein</fullName>
    </recommendedName>
</protein>
<comment type="caution">
    <text evidence="3">The sequence shown here is derived from an EMBL/GenBank/DDBJ whole genome shotgun (WGS) entry which is preliminary data.</text>
</comment>